<dbReference type="Proteomes" id="UP000198718">
    <property type="component" value="Unassembled WGS sequence"/>
</dbReference>
<dbReference type="RefSeq" id="WP_090550489.1">
    <property type="nucleotide sequence ID" value="NZ_FNFP01000001.1"/>
</dbReference>
<evidence type="ECO:0000256" key="1">
    <source>
        <dbReference type="SAM" id="Phobius"/>
    </source>
</evidence>
<keyword evidence="1" id="KW-0472">Membrane</keyword>
<reference evidence="2 3" key="1">
    <citation type="submission" date="2016-10" db="EMBL/GenBank/DDBJ databases">
        <authorList>
            <person name="de Groot N.N."/>
        </authorList>
    </citation>
    <scope>NUCLEOTIDE SEQUENCE [LARGE SCALE GENOMIC DNA]</scope>
    <source>
        <strain evidence="2 3">DSM 18346</strain>
    </source>
</reference>
<protein>
    <submittedName>
        <fullName evidence="2">Inner membrane protein</fullName>
    </submittedName>
</protein>
<feature type="transmembrane region" description="Helical" evidence="1">
    <location>
        <begin position="28"/>
        <end position="46"/>
    </location>
</feature>
<organism evidence="2 3">
    <name type="scientific">Natronincola ferrireducens</name>
    <dbReference type="NCBI Taxonomy" id="393762"/>
    <lineage>
        <taxon>Bacteria</taxon>
        <taxon>Bacillati</taxon>
        <taxon>Bacillota</taxon>
        <taxon>Clostridia</taxon>
        <taxon>Peptostreptococcales</taxon>
        <taxon>Natronincolaceae</taxon>
        <taxon>Natronincola</taxon>
    </lineage>
</organism>
<accession>A0A1G8Z7Y6</accession>
<evidence type="ECO:0000313" key="2">
    <source>
        <dbReference type="EMBL" id="SDK11083.1"/>
    </source>
</evidence>
<dbReference type="EMBL" id="FNFP01000001">
    <property type="protein sequence ID" value="SDK11083.1"/>
    <property type="molecule type" value="Genomic_DNA"/>
</dbReference>
<proteinExistence type="predicted"/>
<dbReference type="AlphaFoldDB" id="A0A1G8Z7Y6"/>
<gene>
    <name evidence="2" type="ORF">SAMN05660472_00764</name>
</gene>
<name>A0A1G8Z7Y6_9FIRM</name>
<keyword evidence="1" id="KW-1133">Transmembrane helix</keyword>
<evidence type="ECO:0000313" key="3">
    <source>
        <dbReference type="Proteomes" id="UP000198718"/>
    </source>
</evidence>
<dbReference type="Pfam" id="PF10688">
    <property type="entry name" value="Imp-YgjV"/>
    <property type="match status" value="1"/>
</dbReference>
<dbReference type="InterPro" id="IPR019629">
    <property type="entry name" value="Uncharacterised_HI1736/YgjV"/>
</dbReference>
<keyword evidence="3" id="KW-1185">Reference proteome</keyword>
<sequence>MQITLVLLNFLALVVVVTIFKSNKKRKILILAVIALVVFSHQFVLVQKTTARLTATAYVTANYYHKGLKFEQLEWLGPYGAYGVRFKDENGDIMGVQVISKKVPIVVIYDSLDQGP</sequence>
<keyword evidence="1" id="KW-0812">Transmembrane</keyword>